<reference evidence="1" key="1">
    <citation type="submission" date="2014-11" db="EMBL/GenBank/DDBJ databases">
        <authorList>
            <person name="Amaro Gonzalez C."/>
        </authorList>
    </citation>
    <scope>NUCLEOTIDE SEQUENCE</scope>
</reference>
<protein>
    <submittedName>
        <fullName evidence="1">Uncharacterized protein</fullName>
    </submittedName>
</protein>
<accession>A0A0E9PYW5</accession>
<name>A0A0E9PYW5_ANGAN</name>
<reference evidence="1" key="2">
    <citation type="journal article" date="2015" name="Fish Shellfish Immunol.">
        <title>Early steps in the European eel (Anguilla anguilla)-Vibrio vulnificus interaction in the gills: Role of the RtxA13 toxin.</title>
        <authorList>
            <person name="Callol A."/>
            <person name="Pajuelo D."/>
            <person name="Ebbesson L."/>
            <person name="Teles M."/>
            <person name="MacKenzie S."/>
            <person name="Amaro C."/>
        </authorList>
    </citation>
    <scope>NUCLEOTIDE SEQUENCE</scope>
</reference>
<organism evidence="1">
    <name type="scientific">Anguilla anguilla</name>
    <name type="common">European freshwater eel</name>
    <name type="synonym">Muraena anguilla</name>
    <dbReference type="NCBI Taxonomy" id="7936"/>
    <lineage>
        <taxon>Eukaryota</taxon>
        <taxon>Metazoa</taxon>
        <taxon>Chordata</taxon>
        <taxon>Craniata</taxon>
        <taxon>Vertebrata</taxon>
        <taxon>Euteleostomi</taxon>
        <taxon>Actinopterygii</taxon>
        <taxon>Neopterygii</taxon>
        <taxon>Teleostei</taxon>
        <taxon>Anguilliformes</taxon>
        <taxon>Anguillidae</taxon>
        <taxon>Anguilla</taxon>
    </lineage>
</organism>
<sequence>MSGIPKHFKNFHNDIWSSLWLNHFPYSTAGYSDSISKEYRMCQHSSA</sequence>
<dbReference type="EMBL" id="GBXM01098776">
    <property type="protein sequence ID" value="JAH09801.1"/>
    <property type="molecule type" value="Transcribed_RNA"/>
</dbReference>
<evidence type="ECO:0000313" key="1">
    <source>
        <dbReference type="EMBL" id="JAH09801.1"/>
    </source>
</evidence>
<dbReference type="AlphaFoldDB" id="A0A0E9PYW5"/>
<proteinExistence type="predicted"/>